<evidence type="ECO:0000259" key="1">
    <source>
        <dbReference type="SMART" id="SM00729"/>
    </source>
</evidence>
<dbReference type="InterPro" id="IPR006638">
    <property type="entry name" value="Elp3/MiaA/NifB-like_rSAM"/>
</dbReference>
<keyword evidence="3" id="KW-1185">Reference proteome</keyword>
<name>A0ABW1EAR3_9BACT</name>
<dbReference type="RefSeq" id="WP_263333742.1">
    <property type="nucleotide sequence ID" value="NZ_JAGSYH010000002.1"/>
</dbReference>
<comment type="caution">
    <text evidence="2">The sequence shown here is derived from an EMBL/GenBank/DDBJ whole genome shotgun (WGS) entry which is preliminary data.</text>
</comment>
<dbReference type="SMART" id="SM00729">
    <property type="entry name" value="Elp3"/>
    <property type="match status" value="1"/>
</dbReference>
<reference evidence="3" key="1">
    <citation type="journal article" date="2019" name="Int. J. Syst. Evol. Microbiol.">
        <title>The Global Catalogue of Microorganisms (GCM) 10K type strain sequencing project: providing services to taxonomists for standard genome sequencing and annotation.</title>
        <authorList>
            <consortium name="The Broad Institute Genomics Platform"/>
            <consortium name="The Broad Institute Genome Sequencing Center for Infectious Disease"/>
            <person name="Wu L."/>
            <person name="Ma J."/>
        </authorList>
    </citation>
    <scope>NUCLEOTIDE SEQUENCE [LARGE SCALE GENOMIC DNA]</scope>
    <source>
        <strain evidence="3">JCM 4087</strain>
    </source>
</reference>
<dbReference type="Proteomes" id="UP001596091">
    <property type="component" value="Unassembled WGS sequence"/>
</dbReference>
<protein>
    <submittedName>
        <fullName evidence="2">Radical SAM protein</fullName>
    </submittedName>
</protein>
<evidence type="ECO:0000313" key="3">
    <source>
        <dbReference type="Proteomes" id="UP001596091"/>
    </source>
</evidence>
<dbReference type="SFLD" id="SFLDS00029">
    <property type="entry name" value="Radical_SAM"/>
    <property type="match status" value="1"/>
</dbReference>
<dbReference type="PIRSF" id="PIRSF004954">
    <property type="entry name" value="Radical_SAM"/>
    <property type="match status" value="1"/>
</dbReference>
<gene>
    <name evidence="2" type="ORF">ACFPT7_03845</name>
</gene>
<organism evidence="2 3">
    <name type="scientific">Acidicapsa dinghuensis</name>
    <dbReference type="NCBI Taxonomy" id="2218256"/>
    <lineage>
        <taxon>Bacteria</taxon>
        <taxon>Pseudomonadati</taxon>
        <taxon>Acidobacteriota</taxon>
        <taxon>Terriglobia</taxon>
        <taxon>Terriglobales</taxon>
        <taxon>Acidobacteriaceae</taxon>
        <taxon>Acidicapsa</taxon>
    </lineage>
</organism>
<dbReference type="InterPro" id="IPR058240">
    <property type="entry name" value="rSAM_sf"/>
</dbReference>
<accession>A0ABW1EAR3</accession>
<proteinExistence type="predicted"/>
<dbReference type="SUPFAM" id="SSF102114">
    <property type="entry name" value="Radical SAM enzymes"/>
    <property type="match status" value="1"/>
</dbReference>
<evidence type="ECO:0000313" key="2">
    <source>
        <dbReference type="EMBL" id="MFC5861412.1"/>
    </source>
</evidence>
<feature type="domain" description="Elp3/MiaA/NifB-like radical SAM core" evidence="1">
    <location>
        <begin position="49"/>
        <end position="265"/>
    </location>
</feature>
<dbReference type="InterPro" id="IPR007197">
    <property type="entry name" value="rSAM"/>
</dbReference>
<dbReference type="EMBL" id="JBHSPH010000001">
    <property type="protein sequence ID" value="MFC5861412.1"/>
    <property type="molecule type" value="Genomic_DNA"/>
</dbReference>
<sequence>MIAPYPDSATQRNSWIVTQRPERTTLDPDKPYLYLVEEECAASGEVVPVATVFLTNRECPWRCLMCDLWKNTLTDSVGPGSIPRQIAYALDRLPTARQIKLYNSGSFFDQQAIPKGDYTAIARLAGTFERTIVECHPALVSEECANFQDLLGHQLEVAMGLETVQPQVLDRLNKRMTLDQFAKAAELLRSRKIDLRVFILVQPPFMQPEESLYWAQRSLDFAFDCGATAASLIPTRTGNGAMEALMAAGEFHPPNLETLEMAMQYGLTLQRGRVFIDEWDRDRVYAKCGVCHKARWQRLHSMNLSQQISPPVSCQACEELS</sequence>
<dbReference type="InterPro" id="IPR005909">
    <property type="entry name" value="RaSEA"/>
</dbReference>